<protein>
    <submittedName>
        <fullName evidence="5">ATP-binding protein</fullName>
    </submittedName>
</protein>
<dbReference type="InterPro" id="IPR050221">
    <property type="entry name" value="26S_Proteasome_ATPase"/>
</dbReference>
<evidence type="ECO:0000259" key="4">
    <source>
        <dbReference type="SMART" id="SM00382"/>
    </source>
</evidence>
<dbReference type="RefSeq" id="WP_341370642.1">
    <property type="nucleotide sequence ID" value="NZ_JBBPCO010000006.1"/>
</dbReference>
<comment type="similarity">
    <text evidence="1">Belongs to the AAA ATPase family.</text>
</comment>
<evidence type="ECO:0000313" key="5">
    <source>
        <dbReference type="EMBL" id="MEK8089585.1"/>
    </source>
</evidence>
<dbReference type="Proteomes" id="UP001446205">
    <property type="component" value="Unassembled WGS sequence"/>
</dbReference>
<keyword evidence="6" id="KW-1185">Reference proteome</keyword>
<name>A0ABU9D7T9_9PROT</name>
<proteinExistence type="inferred from homology"/>
<dbReference type="Gene3D" id="3.40.50.300">
    <property type="entry name" value="P-loop containing nucleotide triphosphate hydrolases"/>
    <property type="match status" value="1"/>
</dbReference>
<dbReference type="Pfam" id="PF00004">
    <property type="entry name" value="AAA"/>
    <property type="match status" value="1"/>
</dbReference>
<evidence type="ECO:0000256" key="3">
    <source>
        <dbReference type="ARBA" id="ARBA00022840"/>
    </source>
</evidence>
<dbReference type="GO" id="GO:0005524">
    <property type="term" value="F:ATP binding"/>
    <property type="evidence" value="ECO:0007669"/>
    <property type="project" value="UniProtKB-KW"/>
</dbReference>
<dbReference type="SUPFAM" id="SSF52540">
    <property type="entry name" value="P-loop containing nucleoside triphosphate hydrolases"/>
    <property type="match status" value="1"/>
</dbReference>
<gene>
    <name evidence="5" type="ORF">WOB96_07380</name>
</gene>
<keyword evidence="3 5" id="KW-0067">ATP-binding</keyword>
<comment type="caution">
    <text evidence="5">The sequence shown here is derived from an EMBL/GenBank/DDBJ whole genome shotgun (WGS) entry which is preliminary data.</text>
</comment>
<dbReference type="InterPro" id="IPR027417">
    <property type="entry name" value="P-loop_NTPase"/>
</dbReference>
<dbReference type="SMART" id="SM00382">
    <property type="entry name" value="AAA"/>
    <property type="match status" value="1"/>
</dbReference>
<dbReference type="InterPro" id="IPR003959">
    <property type="entry name" value="ATPase_AAA_core"/>
</dbReference>
<dbReference type="EMBL" id="JBBPCO010000006">
    <property type="protein sequence ID" value="MEK8089585.1"/>
    <property type="molecule type" value="Genomic_DNA"/>
</dbReference>
<evidence type="ECO:0000313" key="6">
    <source>
        <dbReference type="Proteomes" id="UP001446205"/>
    </source>
</evidence>
<organism evidence="5 6">
    <name type="scientific">Thermithiobacillus plumbiphilus</name>
    <dbReference type="NCBI Taxonomy" id="1729899"/>
    <lineage>
        <taxon>Bacteria</taxon>
        <taxon>Pseudomonadati</taxon>
        <taxon>Pseudomonadota</taxon>
        <taxon>Acidithiobacillia</taxon>
        <taxon>Acidithiobacillales</taxon>
        <taxon>Thermithiobacillaceae</taxon>
        <taxon>Thermithiobacillus</taxon>
    </lineage>
</organism>
<sequence>MLELGTPPQSVRRRMLDGAFHNLPVSPEWLQRTSRIESLTPAQIQRAARIASHLDDYPGDRLEPVLSRVLDEGLRLSGPVATGGQVPALDYRLDALNADHALPDLAEGLAKLRSGRIALYGPPGTGKSAFAHYLGQTLDMPVLQRRASDLLGRYVGDTEAAIARMFQTARQQGALLLVDEADSFLQDRAQAREHWQLTQVNELLVQMEAYEGLLVMSTNLMERLDPAVLRRFDLKIRFDYLTPAQAGKLWEALLKSLQLPLRDGMPERRELARLERLTPGDFATVQRKLRLLPQAVSPQRVLEALAAECQAKPGAKQRIGFM</sequence>
<dbReference type="CDD" id="cd19481">
    <property type="entry name" value="RecA-like_protease"/>
    <property type="match status" value="1"/>
</dbReference>
<evidence type="ECO:0000256" key="2">
    <source>
        <dbReference type="ARBA" id="ARBA00022741"/>
    </source>
</evidence>
<dbReference type="PANTHER" id="PTHR23073">
    <property type="entry name" value="26S PROTEASOME REGULATORY SUBUNIT"/>
    <property type="match status" value="1"/>
</dbReference>
<accession>A0ABU9D7T9</accession>
<evidence type="ECO:0000256" key="1">
    <source>
        <dbReference type="ARBA" id="ARBA00006914"/>
    </source>
</evidence>
<keyword evidence="2" id="KW-0547">Nucleotide-binding</keyword>
<feature type="domain" description="AAA+ ATPase" evidence="4">
    <location>
        <begin position="113"/>
        <end position="242"/>
    </location>
</feature>
<dbReference type="InterPro" id="IPR003593">
    <property type="entry name" value="AAA+_ATPase"/>
</dbReference>
<reference evidence="5 6" key="1">
    <citation type="submission" date="2024-04" db="EMBL/GenBank/DDBJ databases">
        <authorList>
            <person name="Abashina T."/>
            <person name="Shaikin A."/>
        </authorList>
    </citation>
    <scope>NUCLEOTIDE SEQUENCE [LARGE SCALE GENOMIC DNA]</scope>
    <source>
        <strain evidence="5 6">AAFK</strain>
    </source>
</reference>